<reference evidence="8 9" key="1">
    <citation type="journal article" date="2008" name="Nature">
        <title>The Phaeodactylum genome reveals the evolutionary history of diatom genomes.</title>
        <authorList>
            <person name="Bowler C."/>
            <person name="Allen A.E."/>
            <person name="Badger J.H."/>
            <person name="Grimwood J."/>
            <person name="Jabbari K."/>
            <person name="Kuo A."/>
            <person name="Maheswari U."/>
            <person name="Martens C."/>
            <person name="Maumus F."/>
            <person name="Otillar R.P."/>
            <person name="Rayko E."/>
            <person name="Salamov A."/>
            <person name="Vandepoele K."/>
            <person name="Beszteri B."/>
            <person name="Gruber A."/>
            <person name="Heijde M."/>
            <person name="Katinka M."/>
            <person name="Mock T."/>
            <person name="Valentin K."/>
            <person name="Verret F."/>
            <person name="Berges J.A."/>
            <person name="Brownlee C."/>
            <person name="Cadoret J.P."/>
            <person name="Chiovitti A."/>
            <person name="Choi C.J."/>
            <person name="Coesel S."/>
            <person name="De Martino A."/>
            <person name="Detter J.C."/>
            <person name="Durkin C."/>
            <person name="Falciatore A."/>
            <person name="Fournet J."/>
            <person name="Haruta M."/>
            <person name="Huysman M.J."/>
            <person name="Jenkins B.D."/>
            <person name="Jiroutova K."/>
            <person name="Jorgensen R.E."/>
            <person name="Joubert Y."/>
            <person name="Kaplan A."/>
            <person name="Kroger N."/>
            <person name="Kroth P.G."/>
            <person name="La Roche J."/>
            <person name="Lindquist E."/>
            <person name="Lommer M."/>
            <person name="Martin-Jezequel V."/>
            <person name="Lopez P.J."/>
            <person name="Lucas S."/>
            <person name="Mangogna M."/>
            <person name="McGinnis K."/>
            <person name="Medlin L.K."/>
            <person name="Montsant A."/>
            <person name="Oudot-Le Secq M.P."/>
            <person name="Napoli C."/>
            <person name="Obornik M."/>
            <person name="Parker M.S."/>
            <person name="Petit J.L."/>
            <person name="Porcel B.M."/>
            <person name="Poulsen N."/>
            <person name="Robison M."/>
            <person name="Rychlewski L."/>
            <person name="Rynearson T.A."/>
            <person name="Schmutz J."/>
            <person name="Shapiro H."/>
            <person name="Siaut M."/>
            <person name="Stanley M."/>
            <person name="Sussman M.R."/>
            <person name="Taylor A.R."/>
            <person name="Vardi A."/>
            <person name="von Dassow P."/>
            <person name="Vyverman W."/>
            <person name="Willis A."/>
            <person name="Wyrwicz L.S."/>
            <person name="Rokhsar D.S."/>
            <person name="Weissenbach J."/>
            <person name="Armbrust E.V."/>
            <person name="Green B.R."/>
            <person name="Van de Peer Y."/>
            <person name="Grigoriev I.V."/>
        </authorList>
    </citation>
    <scope>NUCLEOTIDE SEQUENCE [LARGE SCALE GENOMIC DNA]</scope>
    <source>
        <strain evidence="8 9">CCAP 1055/1</strain>
    </source>
</reference>
<reference evidence="9" key="2">
    <citation type="submission" date="2008-08" db="EMBL/GenBank/DDBJ databases">
        <authorList>
            <consortium name="Diatom Consortium"/>
            <person name="Grigoriev I."/>
            <person name="Grimwood J."/>
            <person name="Kuo A."/>
            <person name="Otillar R.P."/>
            <person name="Salamov A."/>
            <person name="Detter J.C."/>
            <person name="Lindquist E."/>
            <person name="Shapiro H."/>
            <person name="Lucas S."/>
            <person name="Glavina del Rio T."/>
            <person name="Pitluck S."/>
            <person name="Rokhsar D."/>
            <person name="Bowler C."/>
        </authorList>
    </citation>
    <scope>GENOME REANNOTATION</scope>
    <source>
        <strain evidence="9">CCAP 1055/1</strain>
    </source>
</reference>
<feature type="transmembrane region" description="Helical" evidence="7">
    <location>
        <begin position="114"/>
        <end position="138"/>
    </location>
</feature>
<evidence type="ECO:0000313" key="8">
    <source>
        <dbReference type="EMBL" id="EEC44421.1"/>
    </source>
</evidence>
<feature type="compositionally biased region" description="Basic and acidic residues" evidence="6">
    <location>
        <begin position="11"/>
        <end position="27"/>
    </location>
</feature>
<dbReference type="InterPro" id="IPR002528">
    <property type="entry name" value="MATE_fam"/>
</dbReference>
<protein>
    <submittedName>
        <fullName evidence="8">Multi antimicrobial extrusion family protein</fullName>
    </submittedName>
</protein>
<dbReference type="CDD" id="cd13136">
    <property type="entry name" value="MATE_DinF_like"/>
    <property type="match status" value="1"/>
</dbReference>
<feature type="transmembrane region" description="Helical" evidence="7">
    <location>
        <begin position="158"/>
        <end position="183"/>
    </location>
</feature>
<feature type="transmembrane region" description="Helical" evidence="7">
    <location>
        <begin position="195"/>
        <end position="215"/>
    </location>
</feature>
<dbReference type="AlphaFoldDB" id="B7GAS0"/>
<sequence length="492" mass="50807">MTEPTEIDALLAKDVRGEQADESDHRQSQPKPSTGAQILDLAIPAGAALLIDPLMTLADTAFVGHFSDTADQLAGMGSAAALLTFSFYLFNFLCTATTPLVAAKRASGQQDEAIALGGQALSLALSLGGLLTVGLWTFRQPLLTLMGTGSTGPAANAYAMAFLSVRALAAPAVLSIEASVGVLRGYLDTKTPIAILIVANIVNLFLDVALIAFAGMGPMGAAIATTTAEWISAGLFLGVLAGRLPAAAGQLSGVSILPARSIPSWIDIQPLIVASSSAFFRSLVLQLSISAAAAMAARGGADMDTGAAASVAAHQIGIQLWLLCSFFCDSLAAASQGLVADALGRADRGDVLDVTKTVFAYSLGLGIFLATLLQVGESTSWLFDLFTQDPSTREALSEILPLIVLAQPLNALVFAADGILQGANEFPFQAKAMALSGLSAVSTFVVLDMAAPNVDTLVHIWTALIALQAMRGMTSLYKLVDRSGPINLLADK</sequence>
<dbReference type="PANTHER" id="PTHR42893">
    <property type="entry name" value="PROTEIN DETOXIFICATION 44, CHLOROPLASTIC-RELATED"/>
    <property type="match status" value="1"/>
</dbReference>
<dbReference type="Proteomes" id="UP000000759">
    <property type="component" value="Chromosome 22"/>
</dbReference>
<dbReference type="Pfam" id="PF01554">
    <property type="entry name" value="MatE"/>
    <property type="match status" value="2"/>
</dbReference>
<comment type="similarity">
    <text evidence="2">Belongs to the multi antimicrobial extrusion (MATE) (TC 2.A.66.1) family.</text>
</comment>
<dbReference type="InterPro" id="IPR044644">
    <property type="entry name" value="DinF-like"/>
</dbReference>
<dbReference type="RefSeq" id="XP_002184243.1">
    <property type="nucleotide sequence ID" value="XM_002184207.1"/>
</dbReference>
<dbReference type="OMA" id="RIWGAPF"/>
<dbReference type="eggNOG" id="KOG1347">
    <property type="taxonomic scope" value="Eukaryota"/>
</dbReference>
<keyword evidence="5 7" id="KW-0472">Membrane</keyword>
<dbReference type="PaxDb" id="2850-Phatr23253"/>
<dbReference type="NCBIfam" id="TIGR00797">
    <property type="entry name" value="matE"/>
    <property type="match status" value="1"/>
</dbReference>
<evidence type="ECO:0000256" key="6">
    <source>
        <dbReference type="SAM" id="MobiDB-lite"/>
    </source>
</evidence>
<accession>B7GAS0</accession>
<evidence type="ECO:0000313" key="9">
    <source>
        <dbReference type="Proteomes" id="UP000000759"/>
    </source>
</evidence>
<dbReference type="InParanoid" id="B7GAS0"/>
<name>B7GAS0_PHATC</name>
<proteinExistence type="inferred from homology"/>
<dbReference type="OrthoDB" id="199000at2759"/>
<evidence type="ECO:0000256" key="7">
    <source>
        <dbReference type="SAM" id="Phobius"/>
    </source>
</evidence>
<evidence type="ECO:0000256" key="5">
    <source>
        <dbReference type="ARBA" id="ARBA00023136"/>
    </source>
</evidence>
<keyword evidence="4 7" id="KW-1133">Transmembrane helix</keyword>
<dbReference type="GO" id="GO:0042910">
    <property type="term" value="F:xenobiotic transmembrane transporter activity"/>
    <property type="evidence" value="ECO:0007669"/>
    <property type="project" value="InterPro"/>
</dbReference>
<keyword evidence="3 7" id="KW-0812">Transmembrane</keyword>
<dbReference type="HOGENOM" id="CLU_012893_16_3_1"/>
<dbReference type="GO" id="GO:0015297">
    <property type="term" value="F:antiporter activity"/>
    <property type="evidence" value="ECO:0007669"/>
    <property type="project" value="InterPro"/>
</dbReference>
<keyword evidence="9" id="KW-1185">Reference proteome</keyword>
<organism evidence="8 9">
    <name type="scientific">Phaeodactylum tricornutum (strain CCAP 1055/1)</name>
    <dbReference type="NCBI Taxonomy" id="556484"/>
    <lineage>
        <taxon>Eukaryota</taxon>
        <taxon>Sar</taxon>
        <taxon>Stramenopiles</taxon>
        <taxon>Ochrophyta</taxon>
        <taxon>Bacillariophyta</taxon>
        <taxon>Bacillariophyceae</taxon>
        <taxon>Bacillariophycidae</taxon>
        <taxon>Naviculales</taxon>
        <taxon>Phaeodactylaceae</taxon>
        <taxon>Phaeodactylum</taxon>
    </lineage>
</organism>
<evidence type="ECO:0000256" key="2">
    <source>
        <dbReference type="ARBA" id="ARBA00010199"/>
    </source>
</evidence>
<feature type="transmembrane region" description="Helical" evidence="7">
    <location>
        <begin position="79"/>
        <end position="102"/>
    </location>
</feature>
<gene>
    <name evidence="8" type="ORF">PHATRDRAFT_23253</name>
</gene>
<feature type="transmembrane region" description="Helical" evidence="7">
    <location>
        <begin position="358"/>
        <end position="376"/>
    </location>
</feature>
<evidence type="ECO:0000256" key="1">
    <source>
        <dbReference type="ARBA" id="ARBA00004141"/>
    </source>
</evidence>
<evidence type="ECO:0000256" key="3">
    <source>
        <dbReference type="ARBA" id="ARBA00022692"/>
    </source>
</evidence>
<dbReference type="KEGG" id="pti:PHATRDRAFT_23253"/>
<dbReference type="PANTHER" id="PTHR42893:SF46">
    <property type="entry name" value="PROTEIN DETOXIFICATION 44, CHLOROPLASTIC"/>
    <property type="match status" value="1"/>
</dbReference>
<evidence type="ECO:0000256" key="4">
    <source>
        <dbReference type="ARBA" id="ARBA00022989"/>
    </source>
</evidence>
<dbReference type="GeneID" id="7195716"/>
<comment type="subcellular location">
    <subcellularLocation>
        <location evidence="1">Membrane</location>
        <topology evidence="1">Multi-pass membrane protein</topology>
    </subcellularLocation>
</comment>
<dbReference type="EMBL" id="CM000624">
    <property type="protein sequence ID" value="EEC44421.1"/>
    <property type="molecule type" value="Genomic_DNA"/>
</dbReference>
<dbReference type="GO" id="GO:0016020">
    <property type="term" value="C:membrane"/>
    <property type="evidence" value="ECO:0007669"/>
    <property type="project" value="UniProtKB-SubCell"/>
</dbReference>
<feature type="transmembrane region" description="Helical" evidence="7">
    <location>
        <begin position="221"/>
        <end position="241"/>
    </location>
</feature>
<feature type="region of interest" description="Disordered" evidence="6">
    <location>
        <begin position="1"/>
        <end position="34"/>
    </location>
</feature>